<dbReference type="Proteomes" id="UP000001062">
    <property type="component" value="Chromosome"/>
</dbReference>
<dbReference type="CDD" id="cd06261">
    <property type="entry name" value="TM_PBP2"/>
    <property type="match status" value="1"/>
</dbReference>
<dbReference type="KEGG" id="mme:Marme_1602"/>
<dbReference type="GO" id="GO:0005886">
    <property type="term" value="C:plasma membrane"/>
    <property type="evidence" value="ECO:0007669"/>
    <property type="project" value="UniProtKB-SubCell"/>
</dbReference>
<feature type="transmembrane region" description="Helical" evidence="8">
    <location>
        <begin position="7"/>
        <end position="38"/>
    </location>
</feature>
<dbReference type="PATRIC" id="fig|717774.3.peg.1665"/>
<keyword evidence="7 8" id="KW-0472">Membrane</keyword>
<evidence type="ECO:0000256" key="4">
    <source>
        <dbReference type="ARBA" id="ARBA00022475"/>
    </source>
</evidence>
<evidence type="ECO:0000256" key="5">
    <source>
        <dbReference type="ARBA" id="ARBA00022692"/>
    </source>
</evidence>
<evidence type="ECO:0000313" key="10">
    <source>
        <dbReference type="EMBL" id="ADZ90866.1"/>
    </source>
</evidence>
<dbReference type="GO" id="GO:0055085">
    <property type="term" value="P:transmembrane transport"/>
    <property type="evidence" value="ECO:0007669"/>
    <property type="project" value="InterPro"/>
</dbReference>
<feature type="transmembrane region" description="Helical" evidence="8">
    <location>
        <begin position="156"/>
        <end position="183"/>
    </location>
</feature>
<dbReference type="InterPro" id="IPR000515">
    <property type="entry name" value="MetI-like"/>
</dbReference>
<evidence type="ECO:0000256" key="7">
    <source>
        <dbReference type="ARBA" id="ARBA00023136"/>
    </source>
</evidence>
<accession>F2JZ01</accession>
<keyword evidence="3 8" id="KW-0813">Transport</keyword>
<dbReference type="eggNOG" id="COG1176">
    <property type="taxonomic scope" value="Bacteria"/>
</dbReference>
<evidence type="ECO:0000256" key="3">
    <source>
        <dbReference type="ARBA" id="ARBA00022448"/>
    </source>
</evidence>
<evidence type="ECO:0000259" key="9">
    <source>
        <dbReference type="PROSITE" id="PS50928"/>
    </source>
</evidence>
<dbReference type="OrthoDB" id="9807047at2"/>
<feature type="transmembrane region" description="Helical" evidence="8">
    <location>
        <begin position="264"/>
        <end position="284"/>
    </location>
</feature>
<dbReference type="AlphaFoldDB" id="F2JZ01"/>
<dbReference type="InterPro" id="IPR035906">
    <property type="entry name" value="MetI-like_sf"/>
</dbReference>
<dbReference type="PANTHER" id="PTHR42929">
    <property type="entry name" value="INNER MEMBRANE ABC TRANSPORTER PERMEASE PROTEIN YDCU-RELATED-RELATED"/>
    <property type="match status" value="1"/>
</dbReference>
<organism evidence="10 11">
    <name type="scientific">Marinomonas mediterranea (strain ATCC 700492 / JCM 21426 / NBRC 103028 / MMB-1)</name>
    <dbReference type="NCBI Taxonomy" id="717774"/>
    <lineage>
        <taxon>Bacteria</taxon>
        <taxon>Pseudomonadati</taxon>
        <taxon>Pseudomonadota</taxon>
        <taxon>Gammaproteobacteria</taxon>
        <taxon>Oceanospirillales</taxon>
        <taxon>Oceanospirillaceae</taxon>
        <taxon>Marinomonas</taxon>
    </lineage>
</organism>
<evidence type="ECO:0000256" key="8">
    <source>
        <dbReference type="RuleBase" id="RU363032"/>
    </source>
</evidence>
<dbReference type="RefSeq" id="WP_013660771.1">
    <property type="nucleotide sequence ID" value="NC_015276.1"/>
</dbReference>
<dbReference type="PROSITE" id="PS50928">
    <property type="entry name" value="ABC_TM1"/>
    <property type="match status" value="1"/>
</dbReference>
<comment type="similarity">
    <text evidence="2">Belongs to the binding-protein-dependent transport system permease family. CysTW subfamily.</text>
</comment>
<keyword evidence="4" id="KW-1003">Cell membrane</keyword>
<dbReference type="Gene3D" id="1.10.3720.10">
    <property type="entry name" value="MetI-like"/>
    <property type="match status" value="1"/>
</dbReference>
<evidence type="ECO:0000313" key="11">
    <source>
        <dbReference type="Proteomes" id="UP000001062"/>
    </source>
</evidence>
<dbReference type="SUPFAM" id="SSF161098">
    <property type="entry name" value="MetI-like"/>
    <property type="match status" value="1"/>
</dbReference>
<dbReference type="STRING" id="717774.Marme_1602"/>
<protein>
    <submittedName>
        <fullName evidence="10">ABC-type transporter, integral membrane subunit</fullName>
    </submittedName>
</protein>
<evidence type="ECO:0000256" key="2">
    <source>
        <dbReference type="ARBA" id="ARBA00007069"/>
    </source>
</evidence>
<dbReference type="HOGENOM" id="CLU_016047_18_3_6"/>
<evidence type="ECO:0000256" key="6">
    <source>
        <dbReference type="ARBA" id="ARBA00022989"/>
    </source>
</evidence>
<feature type="domain" description="ABC transmembrane type-1" evidence="9">
    <location>
        <begin position="77"/>
        <end position="285"/>
    </location>
</feature>
<proteinExistence type="inferred from homology"/>
<name>F2JZ01_MARM1</name>
<keyword evidence="6 8" id="KW-1133">Transmembrane helix</keyword>
<keyword evidence="11" id="KW-1185">Reference proteome</keyword>
<evidence type="ECO:0000256" key="1">
    <source>
        <dbReference type="ARBA" id="ARBA00004651"/>
    </source>
</evidence>
<dbReference type="Pfam" id="PF00528">
    <property type="entry name" value="BPD_transp_1"/>
    <property type="match status" value="1"/>
</dbReference>
<dbReference type="EMBL" id="CP002583">
    <property type="protein sequence ID" value="ADZ90866.1"/>
    <property type="molecule type" value="Genomic_DNA"/>
</dbReference>
<keyword evidence="5 8" id="KW-0812">Transmembrane</keyword>
<reference evidence="10 11" key="1">
    <citation type="journal article" date="2012" name="Stand. Genomic Sci.">
        <title>Complete genome sequence of the melanogenic marine bacterium Marinomonas mediterranea type strain (MMB-1(T)).</title>
        <authorList>
            <person name="Lucas-Elio P."/>
            <person name="Goodwin L."/>
            <person name="Woyke T."/>
            <person name="Pitluck S."/>
            <person name="Nolan M."/>
            <person name="Kyrpides N.C."/>
            <person name="Detter J.C."/>
            <person name="Copeland A."/>
            <person name="Teshima H."/>
            <person name="Bruce D."/>
            <person name="Detter C."/>
            <person name="Tapia R."/>
            <person name="Han S."/>
            <person name="Land M.L."/>
            <person name="Ivanova N."/>
            <person name="Mikhailova N."/>
            <person name="Johnston A.W."/>
            <person name="Sanchez-Amat A."/>
        </authorList>
    </citation>
    <scope>NUCLEOTIDE SEQUENCE [LARGE SCALE GENOMIC DNA]</scope>
    <source>
        <strain evidence="11">ATCC 700492 / JCM 21426 / NBRC 103028 / MMB-1</strain>
    </source>
</reference>
<comment type="subcellular location">
    <subcellularLocation>
        <location evidence="1 8">Cell membrane</location>
        <topology evidence="1 8">Multi-pass membrane protein</topology>
    </subcellularLocation>
</comment>
<sequence>MKQTKSYLTLAFLLAPTTLFLGIFFVGPLLIMAIYSLLEPGLYGGVEWSFYHWNYGRIFGWANGFYEEFDFVYLEIFGRSIGLALMTVLGTLIICYPAAFWVSTLSPKRKALCMFLITLPFFASMVVRLYAWVLILRDSGFLNQFLMSTGLLSEPLHIMFSSSAVIIGMVYIFIPFMFLPIYTNVEKIDKGLIKASQDLGATHLQTFLTVILPITLPGVIAGSILVFIPSLGNFVVPDLLGGAKVLMIGNMIEQQFLYARNWPFGAALSMMIILFMLIVLAWYLRKAKNSAIAL</sequence>
<feature type="transmembrane region" description="Helical" evidence="8">
    <location>
        <begin position="76"/>
        <end position="99"/>
    </location>
</feature>
<feature type="transmembrane region" description="Helical" evidence="8">
    <location>
        <begin position="111"/>
        <end position="136"/>
    </location>
</feature>
<dbReference type="PANTHER" id="PTHR42929:SF1">
    <property type="entry name" value="INNER MEMBRANE ABC TRANSPORTER PERMEASE PROTEIN YDCU-RELATED"/>
    <property type="match status" value="1"/>
</dbReference>
<gene>
    <name evidence="10" type="ordered locus">Marme_1602</name>
</gene>
<feature type="transmembrane region" description="Helical" evidence="8">
    <location>
        <begin position="204"/>
        <end position="228"/>
    </location>
</feature>